<name>A0ABX0NG04_9BURK</name>
<evidence type="ECO:0000313" key="2">
    <source>
        <dbReference type="EMBL" id="NHZ81577.1"/>
    </source>
</evidence>
<dbReference type="EMBL" id="WHJG01000023">
    <property type="protein sequence ID" value="NHZ81577.1"/>
    <property type="molecule type" value="Genomic_DNA"/>
</dbReference>
<evidence type="ECO:0008006" key="4">
    <source>
        <dbReference type="Google" id="ProtNLM"/>
    </source>
</evidence>
<feature type="transmembrane region" description="Helical" evidence="1">
    <location>
        <begin position="7"/>
        <end position="32"/>
    </location>
</feature>
<comment type="caution">
    <text evidence="2">The sequence shown here is derived from an EMBL/GenBank/DDBJ whole genome shotgun (WGS) entry which is preliminary data.</text>
</comment>
<feature type="transmembrane region" description="Helical" evidence="1">
    <location>
        <begin position="130"/>
        <end position="150"/>
    </location>
</feature>
<accession>A0ABX0NG04</accession>
<dbReference type="Proteomes" id="UP000621455">
    <property type="component" value="Unassembled WGS sequence"/>
</dbReference>
<keyword evidence="1" id="KW-0472">Membrane</keyword>
<reference evidence="2 3" key="1">
    <citation type="submission" date="2019-10" db="EMBL/GenBank/DDBJ databases">
        <title>Taxonomy of Antarctic Massilia spp.: description of Massilia rubra sp. nov., Massilia aquatica sp. nov., Massilia mucilaginosa sp. nov., Massilia frigida sp. nov. isolated from streams, lakes and regoliths.</title>
        <authorList>
            <person name="Holochova P."/>
            <person name="Sedlacek I."/>
            <person name="Kralova S."/>
            <person name="Maslanova I."/>
            <person name="Busse H.-J."/>
            <person name="Stankova E."/>
            <person name="Vrbovska V."/>
            <person name="Kovarovic V."/>
            <person name="Bartak M."/>
            <person name="Svec P."/>
            <person name="Pantucek R."/>
        </authorList>
    </citation>
    <scope>NUCLEOTIDE SEQUENCE [LARGE SCALE GENOMIC DNA]</scope>
    <source>
        <strain evidence="2 3">CCM 8695</strain>
    </source>
</reference>
<sequence>MRTFSYWLCFGLVVPSYTVGPVLALLQLAGMSPPGAQLFGLLSPFGSLVPGALGYFLPSILSWLLFLVMLALVARRIWLCYARGERVPPSYAGLTQVLGYIGTVSFIIAAIVMVLAIVLKAGSGVPAGMALIPAMFCIPWAFFLTELFSFRKRAM</sequence>
<evidence type="ECO:0000313" key="3">
    <source>
        <dbReference type="Proteomes" id="UP000621455"/>
    </source>
</evidence>
<proteinExistence type="predicted"/>
<feature type="transmembrane region" description="Helical" evidence="1">
    <location>
        <begin position="52"/>
        <end position="73"/>
    </location>
</feature>
<keyword evidence="1" id="KW-0812">Transmembrane</keyword>
<organism evidence="2 3">
    <name type="scientific">Massilia frigida</name>
    <dbReference type="NCBI Taxonomy" id="2609281"/>
    <lineage>
        <taxon>Bacteria</taxon>
        <taxon>Pseudomonadati</taxon>
        <taxon>Pseudomonadota</taxon>
        <taxon>Betaproteobacteria</taxon>
        <taxon>Burkholderiales</taxon>
        <taxon>Oxalobacteraceae</taxon>
        <taxon>Telluria group</taxon>
        <taxon>Massilia</taxon>
    </lineage>
</organism>
<keyword evidence="3" id="KW-1185">Reference proteome</keyword>
<evidence type="ECO:0000256" key="1">
    <source>
        <dbReference type="SAM" id="Phobius"/>
    </source>
</evidence>
<gene>
    <name evidence="2" type="ORF">F2P44_20185</name>
</gene>
<keyword evidence="1" id="KW-1133">Transmembrane helix</keyword>
<feature type="transmembrane region" description="Helical" evidence="1">
    <location>
        <begin position="94"/>
        <end position="118"/>
    </location>
</feature>
<dbReference type="RefSeq" id="WP_167088905.1">
    <property type="nucleotide sequence ID" value="NZ_WHJG01000023.1"/>
</dbReference>
<protein>
    <recommendedName>
        <fullName evidence="4">DUF2569 family protein</fullName>
    </recommendedName>
</protein>